<dbReference type="SUPFAM" id="SSF56112">
    <property type="entry name" value="Protein kinase-like (PK-like)"/>
    <property type="match status" value="1"/>
</dbReference>
<dbReference type="EMBL" id="HG792015">
    <property type="protein sequence ID" value="CDM28155.1"/>
    <property type="molecule type" value="Genomic_DNA"/>
</dbReference>
<evidence type="ECO:0000313" key="3">
    <source>
        <dbReference type="Proteomes" id="UP000030686"/>
    </source>
</evidence>
<dbReference type="PANTHER" id="PTHR21310">
    <property type="entry name" value="AMINOGLYCOSIDE PHOSPHOTRANSFERASE-RELATED-RELATED"/>
    <property type="match status" value="1"/>
</dbReference>
<organism evidence="2 3">
    <name type="scientific">Penicillium roqueforti (strain FM164)</name>
    <dbReference type="NCBI Taxonomy" id="1365484"/>
    <lineage>
        <taxon>Eukaryota</taxon>
        <taxon>Fungi</taxon>
        <taxon>Dikarya</taxon>
        <taxon>Ascomycota</taxon>
        <taxon>Pezizomycotina</taxon>
        <taxon>Eurotiomycetes</taxon>
        <taxon>Eurotiomycetidae</taxon>
        <taxon>Eurotiales</taxon>
        <taxon>Aspergillaceae</taxon>
        <taxon>Penicillium</taxon>
    </lineage>
</organism>
<evidence type="ECO:0000259" key="1">
    <source>
        <dbReference type="Pfam" id="PF01636"/>
    </source>
</evidence>
<dbReference type="OMA" id="HEALVEW"/>
<name>W6PW62_PENRF</name>
<dbReference type="Pfam" id="PF01636">
    <property type="entry name" value="APH"/>
    <property type="match status" value="1"/>
</dbReference>
<gene>
    <name evidence="2" type="ORF">PROQFM164_S01g001966</name>
</gene>
<sequence>MLKFVAIKTGIRVPRVHRSFQVEDETQYFSTKRYIVMDFIAGQSLDKSRPFRGRFFTDYSAGPFKDCAELQGWFNHKLEICKHYNKCPKDIPPFQFSTFVLTHQDISPRNLVLDRNGEVWLIDWANAGAYPPAFESAALMAQQFFPGFNKTVLAVIPRFPEEELQLDSITYGLITAALA</sequence>
<dbReference type="InterPro" id="IPR011009">
    <property type="entry name" value="Kinase-like_dom_sf"/>
</dbReference>
<dbReference type="OrthoDB" id="3250044at2759"/>
<dbReference type="AlphaFoldDB" id="W6PW62"/>
<keyword evidence="3" id="KW-1185">Reference proteome</keyword>
<keyword evidence="2" id="KW-0418">Kinase</keyword>
<dbReference type="Gene3D" id="3.90.1200.10">
    <property type="match status" value="1"/>
</dbReference>
<proteinExistence type="predicted"/>
<dbReference type="PANTHER" id="PTHR21310:SF39">
    <property type="entry name" value="AMINOGLYCOSIDE PHOSPHOTRANSFERASE DOMAIN-CONTAINING PROTEIN"/>
    <property type="match status" value="1"/>
</dbReference>
<reference evidence="2" key="1">
    <citation type="journal article" date="2014" name="Nat. Commun.">
        <title>Multiple recent horizontal transfers of a large genomic region in cheese making fungi.</title>
        <authorList>
            <person name="Cheeseman K."/>
            <person name="Ropars J."/>
            <person name="Renault P."/>
            <person name="Dupont J."/>
            <person name="Gouzy J."/>
            <person name="Branca A."/>
            <person name="Abraham A.L."/>
            <person name="Ceppi M."/>
            <person name="Conseiller E."/>
            <person name="Debuchy R."/>
            <person name="Malagnac F."/>
            <person name="Goarin A."/>
            <person name="Silar P."/>
            <person name="Lacoste S."/>
            <person name="Sallet E."/>
            <person name="Bensimon A."/>
            <person name="Giraud T."/>
            <person name="Brygoo Y."/>
        </authorList>
    </citation>
    <scope>NUCLEOTIDE SEQUENCE [LARGE SCALE GENOMIC DNA]</scope>
    <source>
        <strain evidence="2">FM164</strain>
    </source>
</reference>
<accession>W6PW62</accession>
<dbReference type="InterPro" id="IPR002575">
    <property type="entry name" value="Aminoglycoside_PTrfase"/>
</dbReference>
<feature type="domain" description="Aminoglycoside phosphotransferase" evidence="1">
    <location>
        <begin position="87"/>
        <end position="145"/>
    </location>
</feature>
<keyword evidence="2" id="KW-0808">Transferase</keyword>
<protein>
    <submittedName>
        <fullName evidence="2">Protein kinase-like domain</fullName>
    </submittedName>
</protein>
<dbReference type="GO" id="GO:0016301">
    <property type="term" value="F:kinase activity"/>
    <property type="evidence" value="ECO:0007669"/>
    <property type="project" value="UniProtKB-KW"/>
</dbReference>
<dbReference type="Proteomes" id="UP000030686">
    <property type="component" value="Unassembled WGS sequence"/>
</dbReference>
<dbReference type="STRING" id="1365484.W6PW62"/>
<evidence type="ECO:0000313" key="2">
    <source>
        <dbReference type="EMBL" id="CDM28155.1"/>
    </source>
</evidence>
<dbReference type="InterPro" id="IPR051678">
    <property type="entry name" value="AGP_Transferase"/>
</dbReference>